<dbReference type="InterPro" id="IPR032675">
    <property type="entry name" value="LRR_dom_sf"/>
</dbReference>
<name>A0A445E114_ARAHY</name>
<gene>
    <name evidence="1" type="ORF">Ahy_A03g015706</name>
</gene>
<dbReference type="EMBL" id="SDMP01000003">
    <property type="protein sequence ID" value="RYR69172.1"/>
    <property type="molecule type" value="Genomic_DNA"/>
</dbReference>
<comment type="caution">
    <text evidence="1">The sequence shown here is derived from an EMBL/GenBank/DDBJ whole genome shotgun (WGS) entry which is preliminary data.</text>
</comment>
<dbReference type="AlphaFoldDB" id="A0A445E114"/>
<protein>
    <submittedName>
        <fullName evidence="1">Uncharacterized protein</fullName>
    </submittedName>
</protein>
<dbReference type="Proteomes" id="UP000289738">
    <property type="component" value="Chromosome A03"/>
</dbReference>
<sequence>MKASLRSVKSTDWEQHFVYLYCSSPQRQANNHVSHLPMSSSIVQGFNSLRLLNLDDNCIAEWDEVMKRSQLKMEFIYKYVKDQIHA</sequence>
<organism evidence="1 2">
    <name type="scientific">Arachis hypogaea</name>
    <name type="common">Peanut</name>
    <dbReference type="NCBI Taxonomy" id="3818"/>
    <lineage>
        <taxon>Eukaryota</taxon>
        <taxon>Viridiplantae</taxon>
        <taxon>Streptophyta</taxon>
        <taxon>Embryophyta</taxon>
        <taxon>Tracheophyta</taxon>
        <taxon>Spermatophyta</taxon>
        <taxon>Magnoliopsida</taxon>
        <taxon>eudicotyledons</taxon>
        <taxon>Gunneridae</taxon>
        <taxon>Pentapetalae</taxon>
        <taxon>rosids</taxon>
        <taxon>fabids</taxon>
        <taxon>Fabales</taxon>
        <taxon>Fabaceae</taxon>
        <taxon>Papilionoideae</taxon>
        <taxon>50 kb inversion clade</taxon>
        <taxon>dalbergioids sensu lato</taxon>
        <taxon>Dalbergieae</taxon>
        <taxon>Pterocarpus clade</taxon>
        <taxon>Arachis</taxon>
    </lineage>
</organism>
<accession>A0A445E114</accession>
<evidence type="ECO:0000313" key="1">
    <source>
        <dbReference type="EMBL" id="RYR69172.1"/>
    </source>
</evidence>
<proteinExistence type="predicted"/>
<dbReference type="SUPFAM" id="SSF52058">
    <property type="entry name" value="L domain-like"/>
    <property type="match status" value="1"/>
</dbReference>
<evidence type="ECO:0000313" key="2">
    <source>
        <dbReference type="Proteomes" id="UP000289738"/>
    </source>
</evidence>
<dbReference type="Gene3D" id="3.80.10.10">
    <property type="entry name" value="Ribonuclease Inhibitor"/>
    <property type="match status" value="1"/>
</dbReference>
<reference evidence="1 2" key="1">
    <citation type="submission" date="2019-01" db="EMBL/GenBank/DDBJ databases">
        <title>Sequencing of cultivated peanut Arachis hypogaea provides insights into genome evolution and oil improvement.</title>
        <authorList>
            <person name="Chen X."/>
        </authorList>
    </citation>
    <scope>NUCLEOTIDE SEQUENCE [LARGE SCALE GENOMIC DNA]</scope>
    <source>
        <strain evidence="2">cv. Fuhuasheng</strain>
        <tissue evidence="1">Leaves</tissue>
    </source>
</reference>
<keyword evidence="2" id="KW-1185">Reference proteome</keyword>